<feature type="domain" description="PapC-like C-terminal" evidence="2">
    <location>
        <begin position="706"/>
        <end position="762"/>
    </location>
</feature>
<dbReference type="InterPro" id="IPR025949">
    <property type="entry name" value="PapC-like_C"/>
</dbReference>
<dbReference type="EMBL" id="CP010951">
    <property type="protein sequence ID" value="AMO22880.1"/>
    <property type="molecule type" value="Genomic_DNA"/>
</dbReference>
<protein>
    <recommendedName>
        <fullName evidence="2">PapC-like C-terminal domain-containing protein</fullName>
    </recommendedName>
</protein>
<evidence type="ECO:0000313" key="3">
    <source>
        <dbReference type="EMBL" id="AMO22880.1"/>
    </source>
</evidence>
<feature type="chain" id="PRO_5007449518" description="PapC-like C-terminal domain-containing protein" evidence="1">
    <location>
        <begin position="22"/>
        <end position="782"/>
    </location>
</feature>
<dbReference type="Proteomes" id="UP000070433">
    <property type="component" value="Chromosome"/>
</dbReference>
<dbReference type="GO" id="GO:0009279">
    <property type="term" value="C:cell outer membrane"/>
    <property type="evidence" value="ECO:0007669"/>
    <property type="project" value="TreeGrafter"/>
</dbReference>
<proteinExistence type="predicted"/>
<dbReference type="Pfam" id="PF00577">
    <property type="entry name" value="Usher"/>
    <property type="match status" value="2"/>
</dbReference>
<evidence type="ECO:0000259" key="2">
    <source>
        <dbReference type="Pfam" id="PF13953"/>
    </source>
</evidence>
<dbReference type="AlphaFoldDB" id="A0A127JSG3"/>
<dbReference type="GO" id="GO:0009297">
    <property type="term" value="P:pilus assembly"/>
    <property type="evidence" value="ECO:0007669"/>
    <property type="project" value="InterPro"/>
</dbReference>
<keyword evidence="4" id="KW-1185">Reference proteome</keyword>
<dbReference type="InterPro" id="IPR043142">
    <property type="entry name" value="PapC-like_C_sf"/>
</dbReference>
<dbReference type="GO" id="GO:0015473">
    <property type="term" value="F:fimbrial usher porin activity"/>
    <property type="evidence" value="ECO:0007669"/>
    <property type="project" value="InterPro"/>
</dbReference>
<sequence>MIARRWGAVAVSAVLAMPLGAQPIRSEAPTASPLAVRIVPLEATVNGLKVGTWTFVERQGQLFVGKDALDEWRLEMRPGTQPIAVRGAEYWPLDSVPGFSFKVNYSQQSVEINFAPEAFAATRLAQPQVATRLSPVLTSFFVNYDLNLQATKVRDTQTVNNLGALVELGTSGRWGVLTSSHVGRDLSHSKALDSGWLRLETTFTRHMPEINRTLRIGDSATVPGLWGSSVYFGGVQFGTNYTLSPGLITQPLPLVSGVSAAPSTVQLYVNDVLRKTTDVPAGPFVIENFNEPMGSGEAKLVVRDILGRETVIVQRYFTSGQLLAPSLSDWNVAAGSLRRGIGLTSNEYGPGFASGTWRRGLTNLVTVEARGEFTADTQTAGVGLLAGLPFDFLGRAALAGSTASRRGSGQRWLVGAERQWTDSAVFFQATGASRDFVELGRPIPSKLEWAASAARDLGALGRVGFNLVGVERFEAPSITTASAQWSKRLPKNSWLNVNLSRAMRGSSASMLGVSVTIPLDQQRVVDTAVNAHKGGTDFYASATSNSSIDLDFGWRVLGGRINDEAHAEAGLYYGGQYGRVYSDLSASGNQQTIRGGATGGIAWADGHTFFTKRVDQSFVIAEVKGYGDVGVGLGSYPTTKTNADGIALVPYVSPYQANQVRLNANDLPLSAEVESIEQVVVPAWRSAVKAQFAVRSGKAALIKVEFDDAQAAPAGAVLAIEGDKEEFYVARKGEAYVTGLQPSNVVKLTWKNRACSFQVKLPAAANDEVLRLGPYRCMGVAR</sequence>
<name>A0A127JSG3_9BURK</name>
<dbReference type="PANTHER" id="PTHR30451:SF5">
    <property type="entry name" value="SLR0019 PROTEIN"/>
    <property type="match status" value="1"/>
</dbReference>
<dbReference type="PANTHER" id="PTHR30451">
    <property type="entry name" value="OUTER MEMBRANE USHER PROTEIN"/>
    <property type="match status" value="1"/>
</dbReference>
<dbReference type="Pfam" id="PF13953">
    <property type="entry name" value="PapC_C"/>
    <property type="match status" value="1"/>
</dbReference>
<feature type="signal peptide" evidence="1">
    <location>
        <begin position="1"/>
        <end position="21"/>
    </location>
</feature>
<reference evidence="3 4" key="1">
    <citation type="journal article" date="2014" name="Int. J. Syst. Evol. Microbiol.">
        <title>Ramlibacter solisilvae sp. nov., isolated from forest soil, and emended description of the genus Ramlibacter.</title>
        <authorList>
            <person name="Lee H.J."/>
            <person name="Lee S.H."/>
            <person name="Lee S.S."/>
            <person name="Lee J.S."/>
            <person name="Kim Y."/>
            <person name="Kim S.C."/>
            <person name="Jeon C.O."/>
        </authorList>
    </citation>
    <scope>NUCLEOTIDE SEQUENCE [LARGE SCALE GENOMIC DNA]</scope>
    <source>
        <strain evidence="3 4">5-10</strain>
    </source>
</reference>
<keyword evidence="1" id="KW-0732">Signal</keyword>
<accession>A0A127JSG3</accession>
<organism evidence="3 4">
    <name type="scientific">Ramlibacter tataouinensis</name>
    <dbReference type="NCBI Taxonomy" id="94132"/>
    <lineage>
        <taxon>Bacteria</taxon>
        <taxon>Pseudomonadati</taxon>
        <taxon>Pseudomonadota</taxon>
        <taxon>Betaproteobacteria</taxon>
        <taxon>Burkholderiales</taxon>
        <taxon>Comamonadaceae</taxon>
        <taxon>Ramlibacter</taxon>
    </lineage>
</organism>
<dbReference type="Gene3D" id="2.60.40.2610">
    <property type="entry name" value="Outer membrane usher protein FimD, plug domain"/>
    <property type="match status" value="1"/>
</dbReference>
<dbReference type="InterPro" id="IPR000015">
    <property type="entry name" value="Fimb_usher"/>
</dbReference>
<dbReference type="Gene3D" id="2.60.40.2070">
    <property type="match status" value="1"/>
</dbReference>
<evidence type="ECO:0000256" key="1">
    <source>
        <dbReference type="SAM" id="SignalP"/>
    </source>
</evidence>
<gene>
    <name evidence="3" type="ORF">UC35_08230</name>
</gene>
<dbReference type="InterPro" id="IPR042186">
    <property type="entry name" value="FimD_plug_dom"/>
</dbReference>
<dbReference type="Gene3D" id="2.60.40.3110">
    <property type="match status" value="1"/>
</dbReference>
<evidence type="ECO:0000313" key="4">
    <source>
        <dbReference type="Proteomes" id="UP000070433"/>
    </source>
</evidence>